<gene>
    <name evidence="1" type="ORF">SAMN05660657_05483</name>
</gene>
<keyword evidence="2" id="KW-1185">Reference proteome</keyword>
<sequence>MIAAITRPEWAPATAAGAGNTDERLVLDLMSALSKRDAQGLRDFFSDDAMYQSREDHIGVPRRAATSLGGTRTKWTRACASAASSCPASTSWR</sequence>
<dbReference type="Proteomes" id="UP000199546">
    <property type="component" value="Unassembled WGS sequence"/>
</dbReference>
<proteinExistence type="predicted"/>
<evidence type="ECO:0000313" key="2">
    <source>
        <dbReference type="Proteomes" id="UP000199546"/>
    </source>
</evidence>
<dbReference type="AlphaFoldDB" id="A0A1I7D934"/>
<name>A0A1I7D934_9ACTN</name>
<dbReference type="EMBL" id="FPBA01000039">
    <property type="protein sequence ID" value="SFU08084.1"/>
    <property type="molecule type" value="Genomic_DNA"/>
</dbReference>
<accession>A0A1I7D934</accession>
<organism evidence="1 2">
    <name type="scientific">Geodermatophilus amargosae</name>
    <dbReference type="NCBI Taxonomy" id="1296565"/>
    <lineage>
        <taxon>Bacteria</taxon>
        <taxon>Bacillati</taxon>
        <taxon>Actinomycetota</taxon>
        <taxon>Actinomycetes</taxon>
        <taxon>Geodermatophilales</taxon>
        <taxon>Geodermatophilaceae</taxon>
        <taxon>Geodermatophilus</taxon>
    </lineage>
</organism>
<protein>
    <recommendedName>
        <fullName evidence="3">SnoaL-like domain-containing protein</fullName>
    </recommendedName>
</protein>
<evidence type="ECO:0008006" key="3">
    <source>
        <dbReference type="Google" id="ProtNLM"/>
    </source>
</evidence>
<reference evidence="2" key="1">
    <citation type="submission" date="2016-10" db="EMBL/GenBank/DDBJ databases">
        <authorList>
            <person name="Varghese N."/>
            <person name="Submissions S."/>
        </authorList>
    </citation>
    <scope>NUCLEOTIDE SEQUENCE [LARGE SCALE GENOMIC DNA]</scope>
    <source>
        <strain evidence="2">DSM 46136</strain>
    </source>
</reference>
<evidence type="ECO:0000313" key="1">
    <source>
        <dbReference type="EMBL" id="SFU08084.1"/>
    </source>
</evidence>